<sequence length="492" mass="55409">MQNSPDYTRFLSRAAARRQPSAIREATQLFARSPPSTISFAAGNPNVALFPFKEATITLKDDTTIQLDSSDMSKALQYLPTPGQSDLLEWLRKLQIRYHSPIDFKRYELCVTNGSMEGLSKAFELVLNTTESILVDSPCYSGSLDFLRGFGANIISINTDSNGMSAEYLNNILSPIDFKRYELCVTNGSMEGLSKAFELVLNTTESILVDSPCYSGSLDFLRGFGANIISINTDSNGMSAEYLNNILSNWSDLNTLPRVLYTIPNGSNPTGASMSLERKKDIYNIAQKYNLLIIEDDPYFFLQFKKLVPSFLSMDTDGRVIRLDSMSKVLSGGMRLGFFTAPIPLWQKLVYHQQVTSLHASSLSQMVALKLFEKWGLSGFHQHTEQISKFYENQKTLMVNAIKKHLNDMVTFNEPTAGMFIWMKVNGIDDTRKLIYEKALEQEVLLLPGSAFFSDQSKTYPYIRVSYSVCTPEQIETGMARFGKVLREELHK</sequence>
<evidence type="ECO:0000256" key="4">
    <source>
        <dbReference type="ARBA" id="ARBA00022898"/>
    </source>
</evidence>
<evidence type="ECO:0000313" key="6">
    <source>
        <dbReference type="EMBL" id="CAF0729624.1"/>
    </source>
</evidence>
<evidence type="ECO:0000256" key="1">
    <source>
        <dbReference type="ARBA" id="ARBA00001933"/>
    </source>
</evidence>
<dbReference type="Gene3D" id="3.40.640.10">
    <property type="entry name" value="Type I PLP-dependent aspartate aminotransferase-like (Major domain)"/>
    <property type="match status" value="2"/>
</dbReference>
<feature type="domain" description="Aminotransferase class I/classII large" evidence="5">
    <location>
        <begin position="175"/>
        <end position="481"/>
    </location>
</feature>
<dbReference type="PANTHER" id="PTHR42790">
    <property type="entry name" value="AMINOTRANSFERASE"/>
    <property type="match status" value="1"/>
</dbReference>
<evidence type="ECO:0000256" key="2">
    <source>
        <dbReference type="ARBA" id="ARBA00022576"/>
    </source>
</evidence>
<keyword evidence="2" id="KW-0032">Aminotransferase</keyword>
<proteinExistence type="predicted"/>
<dbReference type="GO" id="GO:1901605">
    <property type="term" value="P:alpha-amino acid metabolic process"/>
    <property type="evidence" value="ECO:0007669"/>
    <property type="project" value="TreeGrafter"/>
</dbReference>
<dbReference type="EMBL" id="CAJNOG010000004">
    <property type="protein sequence ID" value="CAF0729624.1"/>
    <property type="molecule type" value="Genomic_DNA"/>
</dbReference>
<dbReference type="InterPro" id="IPR004839">
    <property type="entry name" value="Aminotransferase_I/II_large"/>
</dbReference>
<accession>A0A813MZ93</accession>
<dbReference type="InterPro" id="IPR015421">
    <property type="entry name" value="PyrdxlP-dep_Trfase_major"/>
</dbReference>
<dbReference type="InterPro" id="IPR015424">
    <property type="entry name" value="PyrdxlP-dep_Trfase"/>
</dbReference>
<name>A0A813MZ93_9BILA</name>
<feature type="domain" description="Aminotransferase class I/classII large" evidence="5">
    <location>
        <begin position="39"/>
        <end position="164"/>
    </location>
</feature>
<comment type="cofactor">
    <cofactor evidence="1">
        <name>pyridoxal 5'-phosphate</name>
        <dbReference type="ChEBI" id="CHEBI:597326"/>
    </cofactor>
</comment>
<protein>
    <recommendedName>
        <fullName evidence="5">Aminotransferase class I/classII large domain-containing protein</fullName>
    </recommendedName>
</protein>
<dbReference type="GO" id="GO:0008483">
    <property type="term" value="F:transaminase activity"/>
    <property type="evidence" value="ECO:0007669"/>
    <property type="project" value="UniProtKB-KW"/>
</dbReference>
<dbReference type="InterPro" id="IPR050859">
    <property type="entry name" value="Class-I_PLP-dep_aminotransf"/>
</dbReference>
<dbReference type="SUPFAM" id="SSF53383">
    <property type="entry name" value="PLP-dependent transferases"/>
    <property type="match status" value="2"/>
</dbReference>
<evidence type="ECO:0000259" key="5">
    <source>
        <dbReference type="Pfam" id="PF00155"/>
    </source>
</evidence>
<dbReference type="Proteomes" id="UP000663845">
    <property type="component" value="Unassembled WGS sequence"/>
</dbReference>
<evidence type="ECO:0000313" key="7">
    <source>
        <dbReference type="Proteomes" id="UP000663845"/>
    </source>
</evidence>
<reference evidence="6" key="1">
    <citation type="submission" date="2021-02" db="EMBL/GenBank/DDBJ databases">
        <authorList>
            <person name="Nowell W R."/>
        </authorList>
    </citation>
    <scope>NUCLEOTIDE SEQUENCE</scope>
</reference>
<keyword evidence="4" id="KW-0663">Pyridoxal phosphate</keyword>
<dbReference type="AlphaFoldDB" id="A0A813MZ93"/>
<keyword evidence="3" id="KW-0808">Transferase</keyword>
<evidence type="ECO:0000256" key="3">
    <source>
        <dbReference type="ARBA" id="ARBA00022679"/>
    </source>
</evidence>
<comment type="caution">
    <text evidence="6">The sequence shown here is derived from an EMBL/GenBank/DDBJ whole genome shotgun (WGS) entry which is preliminary data.</text>
</comment>
<dbReference type="CDD" id="cd00609">
    <property type="entry name" value="AAT_like"/>
    <property type="match status" value="1"/>
</dbReference>
<dbReference type="PANTHER" id="PTHR42790:SF19">
    <property type="entry name" value="KYNURENINE_ALPHA-AMINOADIPATE AMINOTRANSFERASE, MITOCHONDRIAL"/>
    <property type="match status" value="1"/>
</dbReference>
<gene>
    <name evidence="6" type="ORF">JYZ213_LOCUS1095</name>
</gene>
<dbReference type="GO" id="GO:0030170">
    <property type="term" value="F:pyridoxal phosphate binding"/>
    <property type="evidence" value="ECO:0007669"/>
    <property type="project" value="InterPro"/>
</dbReference>
<dbReference type="FunFam" id="3.90.1150.10:FF:000166">
    <property type="entry name" value="Kynurenine/alpha-aminoadipate aminotransferase, mitochondrial"/>
    <property type="match status" value="1"/>
</dbReference>
<organism evidence="6 7">
    <name type="scientific">Adineta steineri</name>
    <dbReference type="NCBI Taxonomy" id="433720"/>
    <lineage>
        <taxon>Eukaryota</taxon>
        <taxon>Metazoa</taxon>
        <taxon>Spiralia</taxon>
        <taxon>Gnathifera</taxon>
        <taxon>Rotifera</taxon>
        <taxon>Eurotatoria</taxon>
        <taxon>Bdelloidea</taxon>
        <taxon>Adinetida</taxon>
        <taxon>Adinetidae</taxon>
        <taxon>Adineta</taxon>
    </lineage>
</organism>
<dbReference type="Pfam" id="PF00155">
    <property type="entry name" value="Aminotran_1_2"/>
    <property type="match status" value="2"/>
</dbReference>